<organism evidence="3 4">
    <name type="scientific">Scylla paramamosain</name>
    <name type="common">Mud crab</name>
    <dbReference type="NCBI Taxonomy" id="85552"/>
    <lineage>
        <taxon>Eukaryota</taxon>
        <taxon>Metazoa</taxon>
        <taxon>Ecdysozoa</taxon>
        <taxon>Arthropoda</taxon>
        <taxon>Crustacea</taxon>
        <taxon>Multicrustacea</taxon>
        <taxon>Malacostraca</taxon>
        <taxon>Eumalacostraca</taxon>
        <taxon>Eucarida</taxon>
        <taxon>Decapoda</taxon>
        <taxon>Pleocyemata</taxon>
        <taxon>Brachyura</taxon>
        <taxon>Eubrachyura</taxon>
        <taxon>Portunoidea</taxon>
        <taxon>Portunidae</taxon>
        <taxon>Portuninae</taxon>
        <taxon>Scylla</taxon>
    </lineage>
</organism>
<evidence type="ECO:0008006" key="5">
    <source>
        <dbReference type="Google" id="ProtNLM"/>
    </source>
</evidence>
<protein>
    <recommendedName>
        <fullName evidence="5">Pro-resilin</fullName>
    </recommendedName>
</protein>
<accession>A0AAW0UI67</accession>
<reference evidence="3 4" key="1">
    <citation type="submission" date="2023-03" db="EMBL/GenBank/DDBJ databases">
        <title>High-quality genome of Scylla paramamosain provides insights in environmental adaptation.</title>
        <authorList>
            <person name="Zhang L."/>
        </authorList>
    </citation>
    <scope>NUCLEOTIDE SEQUENCE [LARGE SCALE GENOMIC DNA]</scope>
    <source>
        <strain evidence="3">LZ_2023a</strain>
        <tissue evidence="3">Muscle</tissue>
    </source>
</reference>
<dbReference type="InterPro" id="IPR051217">
    <property type="entry name" value="Insect_Cuticle_Struc_Prot"/>
</dbReference>
<proteinExistence type="predicted"/>
<keyword evidence="4" id="KW-1185">Reference proteome</keyword>
<dbReference type="GO" id="GO:0042302">
    <property type="term" value="F:structural constituent of cuticle"/>
    <property type="evidence" value="ECO:0007669"/>
    <property type="project" value="UniProtKB-UniRule"/>
</dbReference>
<evidence type="ECO:0000313" key="4">
    <source>
        <dbReference type="Proteomes" id="UP001487740"/>
    </source>
</evidence>
<evidence type="ECO:0000313" key="3">
    <source>
        <dbReference type="EMBL" id="KAK8398520.1"/>
    </source>
</evidence>
<keyword evidence="1 2" id="KW-0193">Cuticle</keyword>
<dbReference type="Pfam" id="PF00379">
    <property type="entry name" value="Chitin_bind_4"/>
    <property type="match status" value="1"/>
</dbReference>
<dbReference type="PANTHER" id="PTHR12236:SF79">
    <property type="entry name" value="CUTICULAR PROTEIN 50CB-RELATED"/>
    <property type="match status" value="1"/>
</dbReference>
<dbReference type="EMBL" id="JARAKH010000012">
    <property type="protein sequence ID" value="KAK8398520.1"/>
    <property type="molecule type" value="Genomic_DNA"/>
</dbReference>
<gene>
    <name evidence="3" type="ORF">O3P69_003990</name>
</gene>
<dbReference type="InterPro" id="IPR031311">
    <property type="entry name" value="CHIT_BIND_RR_consensus"/>
</dbReference>
<dbReference type="PROSITE" id="PS00233">
    <property type="entry name" value="CHIT_BIND_RR_1"/>
    <property type="match status" value="1"/>
</dbReference>
<dbReference type="Proteomes" id="UP001487740">
    <property type="component" value="Unassembled WGS sequence"/>
</dbReference>
<dbReference type="InterPro" id="IPR000618">
    <property type="entry name" value="Insect_cuticle"/>
</dbReference>
<comment type="caution">
    <text evidence="3">The sequence shown here is derived from an EMBL/GenBank/DDBJ whole genome shotgun (WGS) entry which is preliminary data.</text>
</comment>
<dbReference type="GO" id="GO:0031012">
    <property type="term" value="C:extracellular matrix"/>
    <property type="evidence" value="ECO:0007669"/>
    <property type="project" value="TreeGrafter"/>
</dbReference>
<evidence type="ECO:0000256" key="2">
    <source>
        <dbReference type="PROSITE-ProRule" id="PRU00497"/>
    </source>
</evidence>
<evidence type="ECO:0000256" key="1">
    <source>
        <dbReference type="ARBA" id="ARBA00022460"/>
    </source>
</evidence>
<dbReference type="PANTHER" id="PTHR12236">
    <property type="entry name" value="STRUCTURAL CONTITUENT OF CUTICLE"/>
    <property type="match status" value="1"/>
</dbReference>
<dbReference type="AlphaFoldDB" id="A0AAW0UI67"/>
<sequence>MASVFLPSRSLRGKECRDELRNDRLRHCSQPQQPAPNNPPQPYFSPFFASNNPGRWICNTMKQALSNVACRLAMLLVKEGAVVALLVVGAAVAHPEGGAGGGVFRSGGGGSGGRGLIILETTEGGGDYDGGTDVDYGGDGVRLSPYTYNYGVQAGPRNFGQKEEGDGKNAKGYYYVALPDGRLQMVSYVADSSGYHPSVSYYPAAASSSSSSSSSGYDY</sequence>
<dbReference type="PROSITE" id="PS51155">
    <property type="entry name" value="CHIT_BIND_RR_2"/>
    <property type="match status" value="1"/>
</dbReference>
<dbReference type="GO" id="GO:0005615">
    <property type="term" value="C:extracellular space"/>
    <property type="evidence" value="ECO:0007669"/>
    <property type="project" value="TreeGrafter"/>
</dbReference>
<name>A0AAW0UI67_SCYPA</name>